<dbReference type="RefSeq" id="WP_122952189.1">
    <property type="nucleotide sequence ID" value="NZ_CAESAQ020000017.1"/>
</dbReference>
<dbReference type="Gene3D" id="2.40.10.330">
    <property type="match status" value="1"/>
</dbReference>
<evidence type="ECO:0000256" key="5">
    <source>
        <dbReference type="ARBA" id="ARBA00023235"/>
    </source>
</evidence>
<keyword evidence="10" id="KW-1185">Reference proteome</keyword>
<evidence type="ECO:0000256" key="4">
    <source>
        <dbReference type="ARBA" id="ARBA00023110"/>
    </source>
</evidence>
<keyword evidence="5 7" id="KW-0413">Isomerase</keyword>
<protein>
    <recommendedName>
        <fullName evidence="3">peptidylprolyl isomerase</fullName>
        <ecNumber evidence="3">5.2.1.8</ecNumber>
    </recommendedName>
    <alternativeName>
        <fullName evidence="6">Rotamase</fullName>
    </alternativeName>
</protein>
<evidence type="ECO:0000256" key="1">
    <source>
        <dbReference type="ARBA" id="ARBA00000971"/>
    </source>
</evidence>
<dbReference type="PANTHER" id="PTHR47861">
    <property type="entry name" value="FKBP-TYPE PEPTIDYL-PROLYL CIS-TRANS ISOMERASE SLYD"/>
    <property type="match status" value="1"/>
</dbReference>
<proteinExistence type="inferred from homology"/>
<comment type="catalytic activity">
    <reaction evidence="1">
        <text>[protein]-peptidylproline (omega=180) = [protein]-peptidylproline (omega=0)</text>
        <dbReference type="Rhea" id="RHEA:16237"/>
        <dbReference type="Rhea" id="RHEA-COMP:10747"/>
        <dbReference type="Rhea" id="RHEA-COMP:10748"/>
        <dbReference type="ChEBI" id="CHEBI:83833"/>
        <dbReference type="ChEBI" id="CHEBI:83834"/>
        <dbReference type="EC" id="5.2.1.8"/>
    </reaction>
</comment>
<evidence type="ECO:0000313" key="7">
    <source>
        <dbReference type="EMBL" id="AYQ57828.1"/>
    </source>
</evidence>
<keyword evidence="4" id="KW-0697">Rotamase</keyword>
<dbReference type="EMBL" id="CAESAQ020000017">
    <property type="protein sequence ID" value="CAB5495225.1"/>
    <property type="molecule type" value="Genomic_DNA"/>
</dbReference>
<dbReference type="Gene3D" id="3.10.50.40">
    <property type="match status" value="1"/>
</dbReference>
<gene>
    <name evidence="7" type="ORF">MS2017_2178</name>
    <name evidence="8" type="ORF">THERMOS_257</name>
</gene>
<reference evidence="8 10" key="2">
    <citation type="submission" date="2020-05" db="EMBL/GenBank/DDBJ databases">
        <authorList>
            <person name="Petersen J."/>
            <person name="Sayavedra L."/>
        </authorList>
    </citation>
    <scope>NUCLEOTIDE SEQUENCE [LARGE SCALE GENOMIC DNA]</scope>
    <source>
        <strain evidence="8">B thermophilus SOXS</strain>
    </source>
</reference>
<dbReference type="InterPro" id="IPR046357">
    <property type="entry name" value="PPIase_dom_sf"/>
</dbReference>
<evidence type="ECO:0000256" key="6">
    <source>
        <dbReference type="ARBA" id="ARBA00029569"/>
    </source>
</evidence>
<comment type="similarity">
    <text evidence="2">Belongs to the FKBP-type PPIase family.</text>
</comment>
<evidence type="ECO:0000313" key="8">
    <source>
        <dbReference type="EMBL" id="CAB5495225.1"/>
    </source>
</evidence>
<dbReference type="InterPro" id="IPR048261">
    <property type="entry name" value="SlpA/SlyD-like_ins_sf"/>
</dbReference>
<dbReference type="SUPFAM" id="SSF54534">
    <property type="entry name" value="FKBP-like"/>
    <property type="match status" value="1"/>
</dbReference>
<dbReference type="PANTHER" id="PTHR47861:SF4">
    <property type="entry name" value="FKBP-TYPE 16 KDA PEPTIDYL-PROLYL CIS-TRANS ISOMERASE"/>
    <property type="match status" value="1"/>
</dbReference>
<reference evidence="7 9" key="1">
    <citation type="submission" date="2017-11" db="EMBL/GenBank/DDBJ databases">
        <title>Genome sequence of the bacterial symbiont EPR9N from a vent mussel Bathymodiolus thermophilus.</title>
        <authorList>
            <person name="Won Y.-J."/>
        </authorList>
    </citation>
    <scope>NUCLEOTIDE SEQUENCE [LARGE SCALE GENOMIC DNA]</scope>
    <source>
        <strain evidence="7 9">EPR9N</strain>
    </source>
</reference>
<dbReference type="Proteomes" id="UP000643672">
    <property type="component" value="Unassembled WGS sequence"/>
</dbReference>
<dbReference type="EMBL" id="CP024634">
    <property type="protein sequence ID" value="AYQ57828.1"/>
    <property type="molecule type" value="Genomic_DNA"/>
</dbReference>
<evidence type="ECO:0000256" key="2">
    <source>
        <dbReference type="ARBA" id="ARBA00006577"/>
    </source>
</evidence>
<evidence type="ECO:0000313" key="10">
    <source>
        <dbReference type="Proteomes" id="UP000643672"/>
    </source>
</evidence>
<dbReference type="Proteomes" id="UP000278334">
    <property type="component" value="Chromosome"/>
</dbReference>
<evidence type="ECO:0000313" key="9">
    <source>
        <dbReference type="Proteomes" id="UP000278334"/>
    </source>
</evidence>
<sequence>MGKYKLFYKLMHANGALVDESNDTPLVFEIGDGQLDPCLESCVKEAEVGKLQTFLLSADESFGQVYDEAIQVMNRSEFPKDMRLKTDAAVEFKTPTGDSFVGCIDKIDGDDITVNFNHPLAGCDISFQVEILEKYKNAQ</sequence>
<dbReference type="GO" id="GO:0003755">
    <property type="term" value="F:peptidyl-prolyl cis-trans isomerase activity"/>
    <property type="evidence" value="ECO:0007669"/>
    <property type="project" value="UniProtKB-KW"/>
</dbReference>
<evidence type="ECO:0000256" key="3">
    <source>
        <dbReference type="ARBA" id="ARBA00013194"/>
    </source>
</evidence>
<dbReference type="EC" id="5.2.1.8" evidence="3"/>
<organism evidence="7 9">
    <name type="scientific">Bathymodiolus thermophilus thioautotrophic gill symbiont</name>
    <dbReference type="NCBI Taxonomy" id="2360"/>
    <lineage>
        <taxon>Bacteria</taxon>
        <taxon>Pseudomonadati</taxon>
        <taxon>Pseudomonadota</taxon>
        <taxon>Gammaproteobacteria</taxon>
        <taxon>sulfur-oxidizing symbionts</taxon>
    </lineage>
</organism>
<dbReference type="AlphaFoldDB" id="A0A3G3IQ04"/>
<accession>A0A3G3IQ04</accession>
<name>A0A3G3IQ04_9GAMM</name>
<dbReference type="KEGG" id="bthg:MS2017_2178"/>